<comment type="caution">
    <text evidence="10">The sequence shown here is derived from an EMBL/GenBank/DDBJ whole genome shotgun (WGS) entry which is preliminary data.</text>
</comment>
<dbReference type="Pfam" id="PF01661">
    <property type="entry name" value="Macro"/>
    <property type="match status" value="1"/>
</dbReference>
<dbReference type="GO" id="GO:0005737">
    <property type="term" value="C:cytoplasm"/>
    <property type="evidence" value="ECO:0007669"/>
    <property type="project" value="TreeGrafter"/>
</dbReference>
<evidence type="ECO:0000313" key="10">
    <source>
        <dbReference type="EMBL" id="CAF1303223.1"/>
    </source>
</evidence>
<dbReference type="GO" id="GO:0003714">
    <property type="term" value="F:transcription corepressor activity"/>
    <property type="evidence" value="ECO:0007669"/>
    <property type="project" value="TreeGrafter"/>
</dbReference>
<dbReference type="InterPro" id="IPR002589">
    <property type="entry name" value="Macro_dom"/>
</dbReference>
<dbReference type="AlphaFoldDB" id="A0A815DVK2"/>
<feature type="repeat" description="ANK" evidence="6">
    <location>
        <begin position="190"/>
        <end position="222"/>
    </location>
</feature>
<evidence type="ECO:0000256" key="7">
    <source>
        <dbReference type="RuleBase" id="RU362114"/>
    </source>
</evidence>
<name>A0A815DVK2_9BILA</name>
<feature type="domain" description="PARP catalytic" evidence="8">
    <location>
        <begin position="871"/>
        <end position="1053"/>
    </location>
</feature>
<dbReference type="SUPFAM" id="SSF56399">
    <property type="entry name" value="ADP-ribosylation"/>
    <property type="match status" value="1"/>
</dbReference>
<dbReference type="Proteomes" id="UP000663864">
    <property type="component" value="Unassembled WGS sequence"/>
</dbReference>
<dbReference type="InterPro" id="IPR036770">
    <property type="entry name" value="Ankyrin_rpt-contain_sf"/>
</dbReference>
<evidence type="ECO:0000259" key="8">
    <source>
        <dbReference type="PROSITE" id="PS51059"/>
    </source>
</evidence>
<dbReference type="Gene3D" id="3.90.228.10">
    <property type="match status" value="1"/>
</dbReference>
<gene>
    <name evidence="10" type="ORF">ZHD862_LOCUS28077</name>
</gene>
<keyword evidence="3 7" id="KW-0808">Transferase</keyword>
<dbReference type="PANTHER" id="PTHR14453:SF67">
    <property type="entry name" value="POLY [ADP-RIBOSE] POLYMERASE"/>
    <property type="match status" value="1"/>
</dbReference>
<dbReference type="PANTHER" id="PTHR14453">
    <property type="entry name" value="PARP/ZINC FINGER CCCH TYPE DOMAIN CONTAINING PROTEIN"/>
    <property type="match status" value="1"/>
</dbReference>
<comment type="subcellular location">
    <subcellularLocation>
        <location evidence="1">Nucleus</location>
    </subcellularLocation>
</comment>
<keyword evidence="6" id="KW-0040">ANK repeat</keyword>
<proteinExistence type="predicted"/>
<dbReference type="SMART" id="SM00248">
    <property type="entry name" value="ANK"/>
    <property type="match status" value="2"/>
</dbReference>
<dbReference type="GO" id="GO:0005634">
    <property type="term" value="C:nucleus"/>
    <property type="evidence" value="ECO:0007669"/>
    <property type="project" value="UniProtKB-SubCell"/>
</dbReference>
<evidence type="ECO:0000313" key="11">
    <source>
        <dbReference type="Proteomes" id="UP000663864"/>
    </source>
</evidence>
<dbReference type="GO" id="GO:0010629">
    <property type="term" value="P:negative regulation of gene expression"/>
    <property type="evidence" value="ECO:0007669"/>
    <property type="project" value="TreeGrafter"/>
</dbReference>
<dbReference type="InterPro" id="IPR002110">
    <property type="entry name" value="Ankyrin_rpt"/>
</dbReference>
<dbReference type="GO" id="GO:0003950">
    <property type="term" value="F:NAD+ poly-ADP-ribosyltransferase activity"/>
    <property type="evidence" value="ECO:0007669"/>
    <property type="project" value="UniProtKB-UniRule"/>
</dbReference>
<accession>A0A815DVK2</accession>
<dbReference type="Gene3D" id="3.40.220.10">
    <property type="entry name" value="Leucine Aminopeptidase, subunit E, domain 1"/>
    <property type="match status" value="2"/>
</dbReference>
<dbReference type="EC" id="2.4.2.-" evidence="7"/>
<sequence>MSLENDENRLKKCLEEIIEIIEKTNVEQSSYTNSRDKVDSNKQMMENLTIRINNKLKSLLDLLSLRYREYFLDFFSNYNYNYSKGIFNETIKTYILKNLSHDLYAIIDSFDAFQASFDGNLLLVKNFVEKHPKYKDKSGIWDTTLLYSSSRNNHLNIVKYLIEQGKCYVNVQNRKYNQNLSRDSRISPTSGSTALHAACFYGHIDIVRYLIDNEANYFIKNDAQETPIYNGLLRNNIKEFFQDFLIFNYSNSNINIPESTILETNQLIFDSIWEYKSIYSDQWIIFDDNQSNQLQQSFYVQLQKNFNPDLIMKIDNNLYNISLIQFLCFQKSNSLNNEYLWIRCRGSSIANFNFYSKWQIMFDKHISIKSNKSVSLEVFYIKNNSNDHIQIKLNHWFYLNNYINQQLDDALNYRRKYLNIYLPFINNDLFQFNLKTFSFSNHENTINGFIRWIPTYISTDNQTIIDNFQPLTNIKILPLFRTYSAATFSNNDHIHQSTTTVTNQYSEINNNGKENASMVVRFGDLIKDTSDVIVVCWSSKYLLEIIYECGGSSVRTAINNQLEKKLKNSLTSVKSDGDIKSKRIYFIHWIPESDIDLVKKSLEILISIAMQRAHDDNYKSIAFPAIGCGDYQYPVQIVAQTMVNKAHQEQILHKISVSFIIQSTKKDVFHHFDKQINVLNQSTSTGFVSKIVQNGLIQIEKGDITKQKVDVIVISSSSDYLRQIVIMEGGEEVYGAYEKENKTNPDCLLISTPPGNLPCKRIFFLKWVPDENENLLRQSIVDFIWNVIQNVLAYKFDSIAFPPIGCAHSNISTSIIIQTLINQLIYQIKNRNLSLTVKFIILPDQDEIYQEFHQELLKTEQDIEPTNDDKVPSTWELAAGNSFRFIVSFKLDEYKTIADEFYRAMKGKIKRIIQIERIQNERWYFQYLAHKKDFFKRLNKNTEKRLYHGCPNNAVDSIIADCFNRSFAGLNGTSYGIGVYFSSDATYSNQFAKPNSNGERSMFIARVLIGKTILGNPSMKTRPPGFDTTTDGNHIFVTYHDAQAYAEYLITYK</sequence>
<organism evidence="10 11">
    <name type="scientific">Rotaria sordida</name>
    <dbReference type="NCBI Taxonomy" id="392033"/>
    <lineage>
        <taxon>Eukaryota</taxon>
        <taxon>Metazoa</taxon>
        <taxon>Spiralia</taxon>
        <taxon>Gnathifera</taxon>
        <taxon>Rotifera</taxon>
        <taxon>Eurotatoria</taxon>
        <taxon>Bdelloidea</taxon>
        <taxon>Philodinida</taxon>
        <taxon>Philodinidae</taxon>
        <taxon>Rotaria</taxon>
    </lineage>
</organism>
<dbReference type="InterPro" id="IPR012317">
    <property type="entry name" value="Poly(ADP-ribose)pol_cat_dom"/>
</dbReference>
<dbReference type="Pfam" id="PF12796">
    <property type="entry name" value="Ank_2"/>
    <property type="match status" value="1"/>
</dbReference>
<dbReference type="Gene3D" id="1.25.40.20">
    <property type="entry name" value="Ankyrin repeat-containing domain"/>
    <property type="match status" value="1"/>
</dbReference>
<dbReference type="InterPro" id="IPR052056">
    <property type="entry name" value="Mono-ARTD/PARP"/>
</dbReference>
<dbReference type="SUPFAM" id="SSF48403">
    <property type="entry name" value="Ankyrin repeat"/>
    <property type="match status" value="1"/>
</dbReference>
<keyword evidence="5" id="KW-0539">Nucleus</keyword>
<keyword evidence="4 7" id="KW-0520">NAD</keyword>
<dbReference type="PROSITE" id="PS50088">
    <property type="entry name" value="ANK_REPEAT"/>
    <property type="match status" value="1"/>
</dbReference>
<dbReference type="Pfam" id="PF00644">
    <property type="entry name" value="PARP"/>
    <property type="match status" value="1"/>
</dbReference>
<reference evidence="10" key="1">
    <citation type="submission" date="2021-02" db="EMBL/GenBank/DDBJ databases">
        <authorList>
            <person name="Nowell W R."/>
        </authorList>
    </citation>
    <scope>NUCLEOTIDE SEQUENCE</scope>
</reference>
<dbReference type="EMBL" id="CAJNOT010002296">
    <property type="protein sequence ID" value="CAF1303223.1"/>
    <property type="molecule type" value="Genomic_DNA"/>
</dbReference>
<evidence type="ECO:0000256" key="6">
    <source>
        <dbReference type="PROSITE-ProRule" id="PRU00023"/>
    </source>
</evidence>
<dbReference type="InterPro" id="IPR043472">
    <property type="entry name" value="Macro_dom-like"/>
</dbReference>
<evidence type="ECO:0000259" key="9">
    <source>
        <dbReference type="PROSITE" id="PS51154"/>
    </source>
</evidence>
<dbReference type="PROSITE" id="PS50297">
    <property type="entry name" value="ANK_REP_REGION"/>
    <property type="match status" value="1"/>
</dbReference>
<evidence type="ECO:0000256" key="1">
    <source>
        <dbReference type="ARBA" id="ARBA00004123"/>
    </source>
</evidence>
<feature type="domain" description="Macro" evidence="9">
    <location>
        <begin position="505"/>
        <end position="660"/>
    </location>
</feature>
<dbReference type="PROSITE" id="PS51154">
    <property type="entry name" value="MACRO"/>
    <property type="match status" value="2"/>
</dbReference>
<evidence type="ECO:0000256" key="3">
    <source>
        <dbReference type="ARBA" id="ARBA00022679"/>
    </source>
</evidence>
<evidence type="ECO:0000256" key="4">
    <source>
        <dbReference type="ARBA" id="ARBA00023027"/>
    </source>
</evidence>
<feature type="domain" description="Macro" evidence="9">
    <location>
        <begin position="684"/>
        <end position="860"/>
    </location>
</feature>
<evidence type="ECO:0000256" key="2">
    <source>
        <dbReference type="ARBA" id="ARBA00022676"/>
    </source>
</evidence>
<keyword evidence="2 7" id="KW-0328">Glycosyltransferase</keyword>
<dbReference type="SUPFAM" id="SSF52949">
    <property type="entry name" value="Macro domain-like"/>
    <property type="match status" value="2"/>
</dbReference>
<evidence type="ECO:0000256" key="5">
    <source>
        <dbReference type="ARBA" id="ARBA00023242"/>
    </source>
</evidence>
<protein>
    <recommendedName>
        <fullName evidence="7">Poly [ADP-ribose] polymerase</fullName>
        <shortName evidence="7">PARP</shortName>
        <ecNumber evidence="7">2.4.2.-</ecNumber>
    </recommendedName>
</protein>
<dbReference type="PROSITE" id="PS51059">
    <property type="entry name" value="PARP_CATALYTIC"/>
    <property type="match status" value="1"/>
</dbReference>